<dbReference type="HOGENOM" id="CLU_2524608_0_0_0"/>
<evidence type="ECO:0000313" key="2">
    <source>
        <dbReference type="Proteomes" id="UP000032809"/>
    </source>
</evidence>
<dbReference type="OrthoDB" id="47571at2"/>
<reference evidence="2" key="1">
    <citation type="submission" date="2014-11" db="EMBL/GenBank/DDBJ databases">
        <authorList>
            <person name="Wibberg D."/>
        </authorList>
    </citation>
    <scope>NUCLEOTIDE SEQUENCE [LARGE SCALE GENOMIC DNA]</scope>
    <source>
        <strain evidence="2">L3</strain>
    </source>
</reference>
<name>A0A0C7NQS6_DEFTU</name>
<proteinExistence type="predicted"/>
<dbReference type="KEGG" id="dtn:DTL3_0908"/>
<gene>
    <name evidence="1" type="ORF">DTL3_0908</name>
</gene>
<dbReference type="STRING" id="1006576.DTL3_0908"/>
<protein>
    <submittedName>
        <fullName evidence="1">Uncharacterized protein</fullName>
    </submittedName>
</protein>
<dbReference type="Proteomes" id="UP000032809">
    <property type="component" value="Chromosome I"/>
</dbReference>
<sequence length="84" mass="10092">MSDYEQLIEEISDVCQKNQELLEIVKKIAEMESTKRYEFRKRASKILKRENGIDKEALKFYYFITEENAAEEILRRINGVKRET</sequence>
<dbReference type="RefSeq" id="WP_045087708.1">
    <property type="nucleotide sequence ID" value="NZ_LN824141.1"/>
</dbReference>
<accession>A0A0C7NQS6</accession>
<evidence type="ECO:0000313" key="1">
    <source>
        <dbReference type="EMBL" id="CEP78212.1"/>
    </source>
</evidence>
<keyword evidence="2" id="KW-1185">Reference proteome</keyword>
<dbReference type="EMBL" id="LN824141">
    <property type="protein sequence ID" value="CEP78212.1"/>
    <property type="molecule type" value="Genomic_DNA"/>
</dbReference>
<dbReference type="AlphaFoldDB" id="A0A0C7NQS6"/>
<organism evidence="1 2">
    <name type="scientific">Defluviitoga tunisiensis</name>
    <dbReference type="NCBI Taxonomy" id="1006576"/>
    <lineage>
        <taxon>Bacteria</taxon>
        <taxon>Thermotogati</taxon>
        <taxon>Thermotogota</taxon>
        <taxon>Thermotogae</taxon>
        <taxon>Petrotogales</taxon>
        <taxon>Petrotogaceae</taxon>
        <taxon>Defluviitoga</taxon>
    </lineage>
</organism>